<keyword evidence="2" id="KW-0378">Hydrolase</keyword>
<accession>A0ABV9XLT1</accession>
<dbReference type="SUPFAM" id="SSF56601">
    <property type="entry name" value="beta-lactamase/transpeptidase-like"/>
    <property type="match status" value="1"/>
</dbReference>
<dbReference type="PANTHER" id="PTHR46825">
    <property type="entry name" value="D-ALANYL-D-ALANINE-CARBOXYPEPTIDASE/ENDOPEPTIDASE AMPH"/>
    <property type="match status" value="1"/>
</dbReference>
<dbReference type="EC" id="3.-.-.-" evidence="2"/>
<protein>
    <submittedName>
        <fullName evidence="2">Serine hydrolase domain-containing protein</fullName>
        <ecNumber evidence="2">3.-.-.-</ecNumber>
    </submittedName>
</protein>
<gene>
    <name evidence="2" type="ORF">ACFPM3_29730</name>
</gene>
<dbReference type="Gene3D" id="3.40.710.10">
    <property type="entry name" value="DD-peptidase/beta-lactamase superfamily"/>
    <property type="match status" value="1"/>
</dbReference>
<reference evidence="3" key="1">
    <citation type="journal article" date="2019" name="Int. J. Syst. Evol. Microbiol.">
        <title>The Global Catalogue of Microorganisms (GCM) 10K type strain sequencing project: providing services to taxonomists for standard genome sequencing and annotation.</title>
        <authorList>
            <consortium name="The Broad Institute Genomics Platform"/>
            <consortium name="The Broad Institute Genome Sequencing Center for Infectious Disease"/>
            <person name="Wu L."/>
            <person name="Ma J."/>
        </authorList>
    </citation>
    <scope>NUCLEOTIDE SEQUENCE [LARGE SCALE GENOMIC DNA]</scope>
    <source>
        <strain evidence="3">CGMCC 4.1648</strain>
    </source>
</reference>
<evidence type="ECO:0000313" key="2">
    <source>
        <dbReference type="EMBL" id="MFC5026321.1"/>
    </source>
</evidence>
<comment type="caution">
    <text evidence="2">The sequence shown here is derived from an EMBL/GenBank/DDBJ whole genome shotgun (WGS) entry which is preliminary data.</text>
</comment>
<dbReference type="InterPro" id="IPR001466">
    <property type="entry name" value="Beta-lactam-related"/>
</dbReference>
<dbReference type="RefSeq" id="WP_345689919.1">
    <property type="nucleotide sequence ID" value="NZ_BAABIT010000001.1"/>
</dbReference>
<dbReference type="Pfam" id="PF00144">
    <property type="entry name" value="Beta-lactamase"/>
    <property type="match status" value="1"/>
</dbReference>
<evidence type="ECO:0000259" key="1">
    <source>
        <dbReference type="Pfam" id="PF00144"/>
    </source>
</evidence>
<dbReference type="InterPro" id="IPR012338">
    <property type="entry name" value="Beta-lactam/transpept-like"/>
</dbReference>
<keyword evidence="3" id="KW-1185">Reference proteome</keyword>
<feature type="domain" description="Beta-lactamase-related" evidence="1">
    <location>
        <begin position="38"/>
        <end position="325"/>
    </location>
</feature>
<sequence>MPLLFRTRLVVPLVLVLCGLVVRTPALPSPRPSSPALDRLVSAGGAPGAALLAEAPGAVRFQTAGHGMGRADRFRAGSITKTFVATVVLQLAAERRLALGDTVAARLPGLLPEPVARRITVRQLLTHTSGLPDYVPPTGPPTPEAAVRAALAARPARPPGRYAYANTNYVLLGLLVTRVTGRPYAAEADRRILTPLRLTGTSFPGSRTTLPSPHGRGYDAGGRDVTVLDPRIAGAAGELVSTLDDLNRFYAALLGGRLLTPPQLRELLATTAAGGRYGMALYPVALSCGATVWGHNGRIPGSYVRTAATRDGRHVVTFRTNTDALADVPGTPLETALLEAEFCPGPPGTAAS</sequence>
<organism evidence="2 3">
    <name type="scientific">Streptomyces coeruleoprunus</name>
    <dbReference type="NCBI Taxonomy" id="285563"/>
    <lineage>
        <taxon>Bacteria</taxon>
        <taxon>Bacillati</taxon>
        <taxon>Actinomycetota</taxon>
        <taxon>Actinomycetes</taxon>
        <taxon>Kitasatosporales</taxon>
        <taxon>Streptomycetaceae</taxon>
        <taxon>Streptomyces</taxon>
    </lineage>
</organism>
<dbReference type="PANTHER" id="PTHR46825:SF7">
    <property type="entry name" value="D-ALANYL-D-ALANINE CARBOXYPEPTIDASE"/>
    <property type="match status" value="1"/>
</dbReference>
<proteinExistence type="predicted"/>
<evidence type="ECO:0000313" key="3">
    <source>
        <dbReference type="Proteomes" id="UP001595829"/>
    </source>
</evidence>
<dbReference type="EMBL" id="JBHSJD010000024">
    <property type="protein sequence ID" value="MFC5026321.1"/>
    <property type="molecule type" value="Genomic_DNA"/>
</dbReference>
<dbReference type="Proteomes" id="UP001595829">
    <property type="component" value="Unassembled WGS sequence"/>
</dbReference>
<dbReference type="GO" id="GO:0016787">
    <property type="term" value="F:hydrolase activity"/>
    <property type="evidence" value="ECO:0007669"/>
    <property type="project" value="UniProtKB-KW"/>
</dbReference>
<name>A0ABV9XLT1_9ACTN</name>
<dbReference type="InterPro" id="IPR050491">
    <property type="entry name" value="AmpC-like"/>
</dbReference>